<keyword evidence="1" id="KW-0963">Cytoplasm</keyword>
<dbReference type="SMART" id="SM00493">
    <property type="entry name" value="TOPRIM"/>
    <property type="match status" value="1"/>
</dbReference>
<keyword evidence="4" id="KW-0540">Nuclease</keyword>
<dbReference type="PROSITE" id="PS50880">
    <property type="entry name" value="TOPRIM"/>
    <property type="match status" value="1"/>
</dbReference>
<evidence type="ECO:0000256" key="2">
    <source>
        <dbReference type="ARBA" id="ARBA00022517"/>
    </source>
</evidence>
<dbReference type="NCBIfam" id="TIGR00334">
    <property type="entry name" value="5S_RNA_mat_M5"/>
    <property type="match status" value="1"/>
</dbReference>
<keyword evidence="9" id="KW-0460">Magnesium</keyword>
<dbReference type="EC" id="3.1.26.8" evidence="11"/>
<keyword evidence="5" id="KW-0479">Metal-binding</keyword>
<accession>A0ABU0LZY7</accession>
<dbReference type="InterPro" id="IPR004466">
    <property type="entry name" value="RNase_M5"/>
</dbReference>
<evidence type="ECO:0000256" key="3">
    <source>
        <dbReference type="ARBA" id="ARBA00022552"/>
    </source>
</evidence>
<dbReference type="Pfam" id="PF01751">
    <property type="entry name" value="Toprim"/>
    <property type="match status" value="1"/>
</dbReference>
<keyword evidence="7" id="KW-0255">Endonuclease</keyword>
<comment type="caution">
    <text evidence="13">The sequence shown here is derived from an EMBL/GenBank/DDBJ whole genome shotgun (WGS) entry which is preliminary data.</text>
</comment>
<evidence type="ECO:0000256" key="6">
    <source>
        <dbReference type="ARBA" id="ARBA00022730"/>
    </source>
</evidence>
<evidence type="ECO:0000256" key="9">
    <source>
        <dbReference type="ARBA" id="ARBA00022842"/>
    </source>
</evidence>
<evidence type="ECO:0000256" key="11">
    <source>
        <dbReference type="NCBIfam" id="TIGR00334"/>
    </source>
</evidence>
<dbReference type="SUPFAM" id="SSF110455">
    <property type="entry name" value="Toprim domain"/>
    <property type="match status" value="1"/>
</dbReference>
<protein>
    <recommendedName>
        <fullName evidence="11">Ribonuclease M5</fullName>
        <ecNumber evidence="11">3.1.26.8</ecNumber>
    </recommendedName>
</protein>
<dbReference type="EMBL" id="JAUSWO010000001">
    <property type="protein sequence ID" value="MDQ0514155.1"/>
    <property type="molecule type" value="Genomic_DNA"/>
</dbReference>
<evidence type="ECO:0000256" key="1">
    <source>
        <dbReference type="ARBA" id="ARBA00022490"/>
    </source>
</evidence>
<dbReference type="PANTHER" id="PTHR39156">
    <property type="entry name" value="RIBONUCLEASE M5"/>
    <property type="match status" value="1"/>
</dbReference>
<dbReference type="InterPro" id="IPR034141">
    <property type="entry name" value="TOPRIM_RNase_M5-like"/>
</dbReference>
<evidence type="ECO:0000256" key="10">
    <source>
        <dbReference type="ARBA" id="ARBA00022884"/>
    </source>
</evidence>
<evidence type="ECO:0000256" key="5">
    <source>
        <dbReference type="ARBA" id="ARBA00022723"/>
    </source>
</evidence>
<evidence type="ECO:0000256" key="7">
    <source>
        <dbReference type="ARBA" id="ARBA00022759"/>
    </source>
</evidence>
<dbReference type="CDD" id="cd01027">
    <property type="entry name" value="TOPRIM_RNase_M5_like"/>
    <property type="match status" value="1"/>
</dbReference>
<sequence>MNQKIRLDCVFVVEGKTDTSFIKQFFEVTTIETNGSELSQRVINLIRQIDNQREVILLLDPDYQGQKIQKRILEQIPNCKVCHFHQNDLSPHKIKTGIAEMNPVRFKQKILEFVNQTKIVSSLSWEEYLTLNLNSKFRRQQICDYFQIPYFNHKTLFKKFQLMGLHLQQIQNALDHE</sequence>
<keyword evidence="10" id="KW-0694">RNA-binding</keyword>
<keyword evidence="6" id="KW-0699">rRNA-binding</keyword>
<dbReference type="Pfam" id="PF13331">
    <property type="entry name" value="DUF4093"/>
    <property type="match status" value="1"/>
</dbReference>
<reference evidence="13" key="1">
    <citation type="submission" date="2023-07" db="EMBL/GenBank/DDBJ databases">
        <title>Genomic Encyclopedia of Type Strains, Phase IV (KMG-IV): sequencing the most valuable type-strain genomes for metagenomic binning, comparative biology and taxonomic classification.</title>
        <authorList>
            <person name="Goeker M."/>
        </authorList>
    </citation>
    <scope>NUCLEOTIDE SEQUENCE [LARGE SCALE GENOMIC DNA]</scope>
    <source>
        <strain evidence="13">DSM 21204</strain>
    </source>
</reference>
<dbReference type="Proteomes" id="UP001240643">
    <property type="component" value="Unassembled WGS sequence"/>
</dbReference>
<proteinExistence type="predicted"/>
<name>A0ABU0LZY7_9BACT</name>
<keyword evidence="8 13" id="KW-0378">Hydrolase</keyword>
<dbReference type="InterPro" id="IPR006171">
    <property type="entry name" value="TOPRIM_dom"/>
</dbReference>
<dbReference type="InterPro" id="IPR025156">
    <property type="entry name" value="RNase_M5_C"/>
</dbReference>
<dbReference type="Gene3D" id="3.40.1360.10">
    <property type="match status" value="1"/>
</dbReference>
<evidence type="ECO:0000256" key="8">
    <source>
        <dbReference type="ARBA" id="ARBA00022801"/>
    </source>
</evidence>
<organism evidence="13 14">
    <name type="scientific">Mycoplasmoides fastidiosum</name>
    <dbReference type="NCBI Taxonomy" id="92758"/>
    <lineage>
        <taxon>Bacteria</taxon>
        <taxon>Bacillati</taxon>
        <taxon>Mycoplasmatota</taxon>
        <taxon>Mycoplasmoidales</taxon>
        <taxon>Mycoplasmoidaceae</taxon>
        <taxon>Mycoplasmoides</taxon>
    </lineage>
</organism>
<dbReference type="RefSeq" id="WP_256547156.1">
    <property type="nucleotide sequence ID" value="NZ_CP101809.1"/>
</dbReference>
<keyword evidence="14" id="KW-1185">Reference proteome</keyword>
<keyword evidence="3" id="KW-0698">rRNA processing</keyword>
<gene>
    <name evidence="13" type="ORF">J2Z62_000593</name>
</gene>
<feature type="domain" description="Toprim" evidence="12">
    <location>
        <begin position="8"/>
        <end position="104"/>
    </location>
</feature>
<evidence type="ECO:0000313" key="13">
    <source>
        <dbReference type="EMBL" id="MDQ0514155.1"/>
    </source>
</evidence>
<dbReference type="GO" id="GO:0043822">
    <property type="term" value="F:ribonuclease M5 activity"/>
    <property type="evidence" value="ECO:0007669"/>
    <property type="project" value="UniProtKB-EC"/>
</dbReference>
<evidence type="ECO:0000256" key="4">
    <source>
        <dbReference type="ARBA" id="ARBA00022722"/>
    </source>
</evidence>
<evidence type="ECO:0000313" key="14">
    <source>
        <dbReference type="Proteomes" id="UP001240643"/>
    </source>
</evidence>
<evidence type="ECO:0000259" key="12">
    <source>
        <dbReference type="PROSITE" id="PS50880"/>
    </source>
</evidence>
<dbReference type="PANTHER" id="PTHR39156:SF1">
    <property type="entry name" value="RIBONUCLEASE M5"/>
    <property type="match status" value="1"/>
</dbReference>
<keyword evidence="2" id="KW-0690">Ribosome biogenesis</keyword>